<dbReference type="HOGENOM" id="CLU_064827_4_1_2"/>
<sequence length="157" mass="16687">MIKMAESVKIAENAVVVGDVELGENVNIWYGAVLRADISKITIKNNSNIQDNCVVHGSINAPVFIGEDVSVGHAAVVHGCTIEENVIVGMNSTILTGAKIGKNSIIGANALVSQNKEIPPNSLVLGVPGKVVRTLTDEEVDSIRDNAKRYLELSKNL</sequence>
<reference evidence="1" key="1">
    <citation type="submission" date="2007-10" db="EMBL/GenBank/DDBJ databases">
        <title>Complete sequence of Methanococcus maripaludis C6.</title>
        <authorList>
            <consortium name="US DOE Joint Genome Institute"/>
            <person name="Copeland A."/>
            <person name="Lucas S."/>
            <person name="Lapidus A."/>
            <person name="Barry K."/>
            <person name="Glavina del Rio T."/>
            <person name="Dalin E."/>
            <person name="Tice H."/>
            <person name="Pitluck S."/>
            <person name="Clum A."/>
            <person name="Schmutz J."/>
            <person name="Larimer F."/>
            <person name="Land M."/>
            <person name="Hauser L."/>
            <person name="Kyrpides N."/>
            <person name="Mikhailova N."/>
            <person name="Sieprawska-Lupa M."/>
            <person name="Whitman W.B."/>
            <person name="Richardson P."/>
        </authorList>
    </citation>
    <scope>NUCLEOTIDE SEQUENCE [LARGE SCALE GENOMIC DNA]</scope>
    <source>
        <strain evidence="1">C6</strain>
    </source>
</reference>
<dbReference type="InterPro" id="IPR001451">
    <property type="entry name" value="Hexapep"/>
</dbReference>
<dbReference type="EMBL" id="CP000867">
    <property type="protein sequence ID" value="ABX01715.1"/>
    <property type="molecule type" value="Genomic_DNA"/>
</dbReference>
<proteinExistence type="predicted"/>
<dbReference type="Gene3D" id="2.160.10.10">
    <property type="entry name" value="Hexapeptide repeat proteins"/>
    <property type="match status" value="1"/>
</dbReference>
<dbReference type="eggNOG" id="arCOG01849">
    <property type="taxonomic scope" value="Archaea"/>
</dbReference>
<dbReference type="AlphaFoldDB" id="A9A8P2"/>
<dbReference type="SUPFAM" id="SSF51161">
    <property type="entry name" value="Trimeric LpxA-like enzymes"/>
    <property type="match status" value="1"/>
</dbReference>
<dbReference type="InterPro" id="IPR047324">
    <property type="entry name" value="LbH_gamma_CA-like"/>
</dbReference>
<dbReference type="PANTHER" id="PTHR13061:SF29">
    <property type="entry name" value="GAMMA CARBONIC ANHYDRASE-LIKE 1, MITOCHONDRIAL-RELATED"/>
    <property type="match status" value="1"/>
</dbReference>
<dbReference type="PhylomeDB" id="A9A8P2"/>
<accession>A9A8P2</accession>
<gene>
    <name evidence="1" type="ordered locus">MmarC6_0900</name>
</gene>
<name>A9A8P2_METM6</name>
<dbReference type="PANTHER" id="PTHR13061">
    <property type="entry name" value="DYNACTIN SUBUNIT P25"/>
    <property type="match status" value="1"/>
</dbReference>
<dbReference type="Pfam" id="PF00132">
    <property type="entry name" value="Hexapep"/>
    <property type="match status" value="2"/>
</dbReference>
<evidence type="ECO:0000313" key="1">
    <source>
        <dbReference type="EMBL" id="ABX01715.1"/>
    </source>
</evidence>
<dbReference type="InterPro" id="IPR011004">
    <property type="entry name" value="Trimer_LpxA-like_sf"/>
</dbReference>
<protein>
    <submittedName>
        <fullName evidence="1">Carbonic anhydrase (Gamma family Zn(II)-dependent enzyme)</fullName>
    </submittedName>
</protein>
<dbReference type="InterPro" id="IPR050484">
    <property type="entry name" value="Transf_Hexapept/Carb_Anhydrase"/>
</dbReference>
<organism evidence="1">
    <name type="scientific">Methanococcus maripaludis (strain C6 / ATCC BAA-1332)</name>
    <dbReference type="NCBI Taxonomy" id="444158"/>
    <lineage>
        <taxon>Archaea</taxon>
        <taxon>Methanobacteriati</taxon>
        <taxon>Methanobacteriota</taxon>
        <taxon>Methanomada group</taxon>
        <taxon>Methanococci</taxon>
        <taxon>Methanococcales</taxon>
        <taxon>Methanococcaceae</taxon>
        <taxon>Methanococcus</taxon>
    </lineage>
</organism>
<dbReference type="STRING" id="444158.MmarC6_0900"/>
<dbReference type="KEGG" id="mmx:MmarC6_0900"/>
<dbReference type="CDD" id="cd04645">
    <property type="entry name" value="LbH_gamma_CA_like"/>
    <property type="match status" value="1"/>
</dbReference>